<proteinExistence type="predicted"/>
<evidence type="ECO:0008006" key="2">
    <source>
        <dbReference type="Google" id="ProtNLM"/>
    </source>
</evidence>
<dbReference type="EMBL" id="UINC01000425">
    <property type="protein sequence ID" value="SUZ55069.1"/>
    <property type="molecule type" value="Genomic_DNA"/>
</dbReference>
<dbReference type="InterPro" id="IPR014990">
    <property type="entry name" value="DUF1838"/>
</dbReference>
<evidence type="ECO:0000313" key="1">
    <source>
        <dbReference type="EMBL" id="SUZ55069.1"/>
    </source>
</evidence>
<sequence length="277" mass="31120">MLGLGAVAVLASEQSSAIVRGTPPAGAPDLSLPLNNLSNLIRMQSSLDSVDQTPWHYNGTLYYQKGSEQPIPMVSIEGMESYRILPQEDGSYEIIGNMLTFFRDIETGKMIREYKNPFTGKVNEVLPNIRKASPGRGLNMSTMGVRPKAFIDQMPDQPLILDWTFGPQTVWLHNNTNYPPGLSAPRMQRMTMFAPLDQFLDQSIKSLPSLFSATVLMPWLSWMDMDEIEGHTLWHASGVKLDSIDQLPEEYFTRMMSEHPDLSSFDLEKDSGPVVFE</sequence>
<dbReference type="Pfam" id="PF08894">
    <property type="entry name" value="DUF1838"/>
    <property type="match status" value="1"/>
</dbReference>
<name>A0A381NL30_9ZZZZ</name>
<organism evidence="1">
    <name type="scientific">marine metagenome</name>
    <dbReference type="NCBI Taxonomy" id="408172"/>
    <lineage>
        <taxon>unclassified sequences</taxon>
        <taxon>metagenomes</taxon>
        <taxon>ecological metagenomes</taxon>
    </lineage>
</organism>
<dbReference type="AlphaFoldDB" id="A0A381NL30"/>
<protein>
    <recommendedName>
        <fullName evidence="2">DUF1838 domain-containing protein</fullName>
    </recommendedName>
</protein>
<reference evidence="1" key="1">
    <citation type="submission" date="2018-05" db="EMBL/GenBank/DDBJ databases">
        <authorList>
            <person name="Lanie J.A."/>
            <person name="Ng W.-L."/>
            <person name="Kazmierczak K.M."/>
            <person name="Andrzejewski T.M."/>
            <person name="Davidsen T.M."/>
            <person name="Wayne K.J."/>
            <person name="Tettelin H."/>
            <person name="Glass J.I."/>
            <person name="Rusch D."/>
            <person name="Podicherti R."/>
            <person name="Tsui H.-C.T."/>
            <person name="Winkler M.E."/>
        </authorList>
    </citation>
    <scope>NUCLEOTIDE SEQUENCE</scope>
</reference>
<accession>A0A381NL30</accession>
<gene>
    <name evidence="1" type="ORF">METZ01_LOCUS7923</name>
</gene>